<keyword evidence="3" id="KW-1185">Reference proteome</keyword>
<dbReference type="SUPFAM" id="SSF103473">
    <property type="entry name" value="MFS general substrate transporter"/>
    <property type="match status" value="1"/>
</dbReference>
<dbReference type="EMBL" id="CP145316">
    <property type="protein sequence ID" value="XAM17769.1"/>
    <property type="molecule type" value="Genomic_DNA"/>
</dbReference>
<accession>A0ABZ3F5T4</accession>
<proteinExistence type="predicted"/>
<keyword evidence="1" id="KW-0472">Membrane</keyword>
<evidence type="ECO:0008006" key="4">
    <source>
        <dbReference type="Google" id="ProtNLM"/>
    </source>
</evidence>
<keyword evidence="1" id="KW-1133">Transmembrane helix</keyword>
<dbReference type="RefSeq" id="WP_295698245.1">
    <property type="nucleotide sequence ID" value="NZ_CP145316.1"/>
</dbReference>
<feature type="transmembrane region" description="Helical" evidence="1">
    <location>
        <begin position="53"/>
        <end position="75"/>
    </location>
</feature>
<dbReference type="Proteomes" id="UP001434737">
    <property type="component" value="Chromosome"/>
</dbReference>
<reference evidence="2 3" key="1">
    <citation type="submission" date="2024-02" db="EMBL/GenBank/DDBJ databases">
        <title>Genome and pathogenicity analysis of Helicobacter mastomyrinus isolated from mice.</title>
        <authorList>
            <person name="Zhu L."/>
        </authorList>
    </citation>
    <scope>NUCLEOTIDE SEQUENCE [LARGE SCALE GENOMIC DNA]</scope>
    <source>
        <strain evidence="2 3">Hm-17</strain>
    </source>
</reference>
<gene>
    <name evidence="2" type="ORF">V3I05_08760</name>
</gene>
<sequence length="102" mass="10873">MIIGCSGFGIIIGSVIAGRFLKHYTETEFIPLSGALVCLIGMLLLSSSSLAPYVIIIFLFSMGGALFIASFNALIQCHAKEGELGKILTGNNFIQNIGMLLF</sequence>
<organism evidence="2 3">
    <name type="scientific">Helicobacter mastomyrinus</name>
    <dbReference type="NCBI Taxonomy" id="287948"/>
    <lineage>
        <taxon>Bacteria</taxon>
        <taxon>Pseudomonadati</taxon>
        <taxon>Campylobacterota</taxon>
        <taxon>Epsilonproteobacteria</taxon>
        <taxon>Campylobacterales</taxon>
        <taxon>Helicobacteraceae</taxon>
        <taxon>Helicobacter</taxon>
    </lineage>
</organism>
<evidence type="ECO:0000313" key="2">
    <source>
        <dbReference type="EMBL" id="XAM17769.1"/>
    </source>
</evidence>
<dbReference type="InterPro" id="IPR036259">
    <property type="entry name" value="MFS_trans_sf"/>
</dbReference>
<dbReference type="Gene3D" id="1.20.1250.20">
    <property type="entry name" value="MFS general substrate transporter like domains"/>
    <property type="match status" value="1"/>
</dbReference>
<feature type="transmembrane region" description="Helical" evidence="1">
    <location>
        <begin position="29"/>
        <end position="47"/>
    </location>
</feature>
<protein>
    <recommendedName>
        <fullName evidence="4">MFS transporter</fullName>
    </recommendedName>
</protein>
<evidence type="ECO:0000313" key="3">
    <source>
        <dbReference type="Proteomes" id="UP001434737"/>
    </source>
</evidence>
<keyword evidence="1" id="KW-0812">Transmembrane</keyword>
<evidence type="ECO:0000256" key="1">
    <source>
        <dbReference type="SAM" id="Phobius"/>
    </source>
</evidence>
<name>A0ABZ3F5T4_9HELI</name>